<sequence>MVPAAVAAMEKTTTLDCWKKKKKKKKKRENDREVSETELLDATLRLLHRHLNWAVPLTGHKSPNCYSWACVPRP</sequence>
<comment type="caution">
    <text evidence="1">The sequence shown here is derived from an EMBL/GenBank/DDBJ whole genome shotgun (WGS) entry which is preliminary data.</text>
</comment>
<proteinExistence type="predicted"/>
<dbReference type="InParanoid" id="A0A2P5FJ34"/>
<name>A0A2P5FJ34_TREOI</name>
<evidence type="ECO:0000313" key="2">
    <source>
        <dbReference type="Proteomes" id="UP000237000"/>
    </source>
</evidence>
<evidence type="ECO:0000313" key="1">
    <source>
        <dbReference type="EMBL" id="PON97799.1"/>
    </source>
</evidence>
<dbReference type="EMBL" id="JXTC01000029">
    <property type="protein sequence ID" value="PON97799.1"/>
    <property type="molecule type" value="Genomic_DNA"/>
</dbReference>
<dbReference type="AlphaFoldDB" id="A0A2P5FJ34"/>
<keyword evidence="2" id="KW-1185">Reference proteome</keyword>
<accession>A0A2P5FJ34</accession>
<organism evidence="1 2">
    <name type="scientific">Trema orientale</name>
    <name type="common">Charcoal tree</name>
    <name type="synonym">Celtis orientalis</name>
    <dbReference type="NCBI Taxonomy" id="63057"/>
    <lineage>
        <taxon>Eukaryota</taxon>
        <taxon>Viridiplantae</taxon>
        <taxon>Streptophyta</taxon>
        <taxon>Embryophyta</taxon>
        <taxon>Tracheophyta</taxon>
        <taxon>Spermatophyta</taxon>
        <taxon>Magnoliopsida</taxon>
        <taxon>eudicotyledons</taxon>
        <taxon>Gunneridae</taxon>
        <taxon>Pentapetalae</taxon>
        <taxon>rosids</taxon>
        <taxon>fabids</taxon>
        <taxon>Rosales</taxon>
        <taxon>Cannabaceae</taxon>
        <taxon>Trema</taxon>
    </lineage>
</organism>
<dbReference type="Proteomes" id="UP000237000">
    <property type="component" value="Unassembled WGS sequence"/>
</dbReference>
<protein>
    <submittedName>
        <fullName evidence="1">Uncharacterized protein</fullName>
    </submittedName>
</protein>
<gene>
    <name evidence="1" type="ORF">TorRG33x02_063890</name>
</gene>
<reference evidence="2" key="1">
    <citation type="submission" date="2016-06" db="EMBL/GenBank/DDBJ databases">
        <title>Parallel loss of symbiosis genes in relatives of nitrogen-fixing non-legume Parasponia.</title>
        <authorList>
            <person name="Van Velzen R."/>
            <person name="Holmer R."/>
            <person name="Bu F."/>
            <person name="Rutten L."/>
            <person name="Van Zeijl A."/>
            <person name="Liu W."/>
            <person name="Santuari L."/>
            <person name="Cao Q."/>
            <person name="Sharma T."/>
            <person name="Shen D."/>
            <person name="Roswanjaya Y."/>
            <person name="Wardhani T."/>
            <person name="Kalhor M.S."/>
            <person name="Jansen J."/>
            <person name="Van den Hoogen J."/>
            <person name="Gungor B."/>
            <person name="Hartog M."/>
            <person name="Hontelez J."/>
            <person name="Verver J."/>
            <person name="Yang W.-C."/>
            <person name="Schijlen E."/>
            <person name="Repin R."/>
            <person name="Schilthuizen M."/>
            <person name="Schranz E."/>
            <person name="Heidstra R."/>
            <person name="Miyata K."/>
            <person name="Fedorova E."/>
            <person name="Kohlen W."/>
            <person name="Bisseling T."/>
            <person name="Smit S."/>
            <person name="Geurts R."/>
        </authorList>
    </citation>
    <scope>NUCLEOTIDE SEQUENCE [LARGE SCALE GENOMIC DNA]</scope>
    <source>
        <strain evidence="2">cv. RG33-2</strain>
    </source>
</reference>